<evidence type="ECO:0000313" key="1">
    <source>
        <dbReference type="EMBL" id="KAF7598242.1"/>
    </source>
</evidence>
<name>A0A272EPB1_9RHOO</name>
<dbReference type="Proteomes" id="UP000623509">
    <property type="component" value="Unassembled WGS sequence"/>
</dbReference>
<comment type="caution">
    <text evidence="2">The sequence shown here is derived from an EMBL/GenBank/DDBJ whole genome shotgun (WGS) entry which is preliminary data.</text>
</comment>
<accession>A0A272EPB1</accession>
<keyword evidence="4" id="KW-1185">Reference proteome</keyword>
<evidence type="ECO:0000313" key="2">
    <source>
        <dbReference type="EMBL" id="PAS91896.1"/>
    </source>
</evidence>
<protein>
    <recommendedName>
        <fullName evidence="5">Flagellar protein FlhE</fullName>
    </recommendedName>
</protein>
<dbReference type="Proteomes" id="UP000216107">
    <property type="component" value="Unassembled WGS sequence"/>
</dbReference>
<reference evidence="2 3" key="2">
    <citation type="submission" date="2017-07" db="EMBL/GenBank/DDBJ databases">
        <title>Candidatus Dactylopiibacterium carminicum, a nitrogen-fixing symbiont of the cochineal insect Dactylopius coccus and Dactylopius opuntiae (Hemiptera: Coccoidea: Dactylopiidae).</title>
        <authorList>
            <person name="Vera A."/>
        </authorList>
    </citation>
    <scope>NUCLEOTIDE SEQUENCE [LARGE SCALE GENOMIC DNA]</scope>
    <source>
        <strain evidence="2 3">NFDCM</strain>
    </source>
</reference>
<proteinExistence type="predicted"/>
<organism evidence="2 3">
    <name type="scientific">Candidatus Dactylopiibacterium carminicum</name>
    <dbReference type="NCBI Taxonomy" id="857335"/>
    <lineage>
        <taxon>Bacteria</taxon>
        <taxon>Pseudomonadati</taxon>
        <taxon>Pseudomonadota</taxon>
        <taxon>Betaproteobacteria</taxon>
        <taxon>Rhodocyclales</taxon>
        <taxon>Rhodocyclaceae</taxon>
        <taxon>Candidatus Dactylopiibacterium</taxon>
    </lineage>
</organism>
<dbReference type="EMBL" id="MDUX01000057">
    <property type="protein sequence ID" value="KAF7598242.1"/>
    <property type="molecule type" value="Genomic_DNA"/>
</dbReference>
<dbReference type="InterPro" id="IPR009420">
    <property type="entry name" value="FlhE"/>
</dbReference>
<evidence type="ECO:0000313" key="3">
    <source>
        <dbReference type="Proteomes" id="UP000216107"/>
    </source>
</evidence>
<evidence type="ECO:0008006" key="5">
    <source>
        <dbReference type="Google" id="ProtNLM"/>
    </source>
</evidence>
<sequence>MNHKRHDRSPMFYQQLRQATGRRAPNNRLGTHRHPCRTTGKPALRQGFRQNAANINTSRDLFRGSTTSLGADSGTPVSWPDHRLTVNRCVWMLLVFATQCLPASPESAMNAKLPLLLSVTLLSVLPCAARAESPLTHRAYSTESGMTGISRRNYDAQTSLPLVGPAPATTARITTVAYRWAYDRKPAELRIQLCQHGGRCADVSDSNEGISHVFTGSNPSRTFYFRARVGGQGGMLPLFGQHASVVVNWYE</sequence>
<reference evidence="1 4" key="1">
    <citation type="submission" date="2016-08" db="EMBL/GenBank/DDBJ databases">
        <title>Candidatus Dactylopiibacterium carminicum genome sequence.</title>
        <authorList>
            <person name="Ramirez-Puebla S.T."/>
            <person name="Ormeno-Orrillo E."/>
            <person name="Vera-Ponce De Leon A."/>
            <person name="Luis L."/>
            <person name="Sanchez-Flores A."/>
            <person name="Monica R."/>
            <person name="Martinez-Romero E."/>
        </authorList>
    </citation>
    <scope>NUCLEOTIDE SEQUENCE [LARGE SCALE GENOMIC DNA]</scope>
    <source>
        <strain evidence="1">END1</strain>
    </source>
</reference>
<dbReference type="AlphaFoldDB" id="A0A272EPB1"/>
<dbReference type="EMBL" id="NMRN01000055">
    <property type="protein sequence ID" value="PAS91896.1"/>
    <property type="molecule type" value="Genomic_DNA"/>
</dbReference>
<dbReference type="OrthoDB" id="6521367at2"/>
<gene>
    <name evidence="1" type="ORF">BGI27_14400</name>
    <name evidence="2" type="ORF">CGU29_14030</name>
</gene>
<evidence type="ECO:0000313" key="4">
    <source>
        <dbReference type="Proteomes" id="UP000623509"/>
    </source>
</evidence>
<dbReference type="Pfam" id="PF06366">
    <property type="entry name" value="FlhE"/>
    <property type="match status" value="1"/>
</dbReference>